<organism evidence="1 2">
    <name type="scientific">Amborella trichopoda</name>
    <dbReference type="NCBI Taxonomy" id="13333"/>
    <lineage>
        <taxon>Eukaryota</taxon>
        <taxon>Viridiplantae</taxon>
        <taxon>Streptophyta</taxon>
        <taxon>Embryophyta</taxon>
        <taxon>Tracheophyta</taxon>
        <taxon>Spermatophyta</taxon>
        <taxon>Magnoliopsida</taxon>
        <taxon>Amborellales</taxon>
        <taxon>Amborellaceae</taxon>
        <taxon>Amborella</taxon>
    </lineage>
</organism>
<evidence type="ECO:0000313" key="2">
    <source>
        <dbReference type="Proteomes" id="UP000017836"/>
    </source>
</evidence>
<keyword evidence="2" id="KW-1185">Reference proteome</keyword>
<proteinExistence type="predicted"/>
<evidence type="ECO:0000313" key="1">
    <source>
        <dbReference type="EMBL" id="ERN08307.1"/>
    </source>
</evidence>
<dbReference type="AlphaFoldDB" id="W1PEE2"/>
<reference evidence="2" key="1">
    <citation type="journal article" date="2013" name="Science">
        <title>The Amborella genome and the evolution of flowering plants.</title>
        <authorList>
            <consortium name="Amborella Genome Project"/>
        </authorList>
    </citation>
    <scope>NUCLEOTIDE SEQUENCE [LARGE SCALE GENOMIC DNA]</scope>
</reference>
<accession>W1PEE2</accession>
<dbReference type="EMBL" id="KI393527">
    <property type="protein sequence ID" value="ERN08307.1"/>
    <property type="molecule type" value="Genomic_DNA"/>
</dbReference>
<dbReference type="Proteomes" id="UP000017836">
    <property type="component" value="Unassembled WGS sequence"/>
</dbReference>
<protein>
    <submittedName>
        <fullName evidence="1">Uncharacterized protein</fullName>
    </submittedName>
</protein>
<name>W1PEE2_AMBTC</name>
<dbReference type="Gramene" id="ERN08307">
    <property type="protein sequence ID" value="ERN08307"/>
    <property type="gene ID" value="AMTR_s00156p00056880"/>
</dbReference>
<dbReference type="HOGENOM" id="CLU_2486376_0_0_1"/>
<gene>
    <name evidence="1" type="ORF">AMTR_s00156p00056880</name>
</gene>
<sequence length="87" mass="9745">MGFSFQCSQKPSLSSFSSLLRKPSLLLLACHFSSLRRPSLPLLAHHFSLLRKPSLLLLARHFSMSPKLAEALKLVEWISSLTHARAC</sequence>